<evidence type="ECO:0000313" key="3">
    <source>
        <dbReference type="Proteomes" id="UP000516444"/>
    </source>
</evidence>
<evidence type="ECO:0000313" key="2">
    <source>
        <dbReference type="EMBL" id="BCL28550.1"/>
    </source>
</evidence>
<evidence type="ECO:0008006" key="4">
    <source>
        <dbReference type="Google" id="ProtNLM"/>
    </source>
</evidence>
<dbReference type="SUPFAM" id="SSF52540">
    <property type="entry name" value="P-loop containing nucleoside triphosphate hydrolases"/>
    <property type="match status" value="1"/>
</dbReference>
<dbReference type="Proteomes" id="UP000516444">
    <property type="component" value="Chromosome"/>
</dbReference>
<name>A0A7G1P3Y9_9ACTN</name>
<evidence type="ECO:0000256" key="1">
    <source>
        <dbReference type="SAM" id="MobiDB-lite"/>
    </source>
</evidence>
<dbReference type="EMBL" id="AP023440">
    <property type="protein sequence ID" value="BCL28550.1"/>
    <property type="molecule type" value="Genomic_DNA"/>
</dbReference>
<accession>A0A7G1P3Y9</accession>
<dbReference type="Gene3D" id="3.40.50.300">
    <property type="entry name" value="P-loop containing nucleotide triphosphate hydrolases"/>
    <property type="match status" value="1"/>
</dbReference>
<organism evidence="2 3">
    <name type="scientific">Streptomyces aurantiacus</name>
    <dbReference type="NCBI Taxonomy" id="47760"/>
    <lineage>
        <taxon>Bacteria</taxon>
        <taxon>Bacillati</taxon>
        <taxon>Actinomycetota</taxon>
        <taxon>Actinomycetes</taxon>
        <taxon>Kitasatosporales</taxon>
        <taxon>Streptomycetaceae</taxon>
        <taxon>Streptomyces</taxon>
        <taxon>Streptomyces aurantiacus group</taxon>
    </lineage>
</organism>
<reference evidence="2 3" key="1">
    <citation type="journal article" date="2014" name="Int. J. Syst. Evol. Microbiol.">
        <title>Complete genome sequence of Corynebacterium casei LMG S-19264T (=DSM 44701T), isolated from a smear-ripened cheese.</title>
        <authorList>
            <consortium name="US DOE Joint Genome Institute (JGI-PGF)"/>
            <person name="Walter F."/>
            <person name="Albersmeier A."/>
            <person name="Kalinowski J."/>
            <person name="Ruckert C."/>
        </authorList>
    </citation>
    <scope>NUCLEOTIDE SEQUENCE [LARGE SCALE GENOMIC DNA]</scope>
    <source>
        <strain evidence="2 3">JCM 4677</strain>
    </source>
</reference>
<dbReference type="AlphaFoldDB" id="A0A7G1P3Y9"/>
<keyword evidence="3" id="KW-1185">Reference proteome</keyword>
<sequence>MTLVALCSVKGSPGVTTAALGLAARWPAGDLPVVVECDAAGGDLLARFRLATSPGLVSLAAAVRRGAEPGLVWQHTQRLPGGLPVVAGPAGAEQARAALEQITDGGAAVLRRAADRPGTVVVADCGQVGQGSASLGILRVADVVLLLARSQDDALAHVVASLDVVARWSQPLSCVLVGGGYRTGEVAQTLGIEVIGRLPDDHHGAAVLCGRPGRRSASTQSPLGRALARIAALAASRALTPLGGKEQAAGFRKRGSISPYPERQGSPHTSWEGVSR</sequence>
<proteinExistence type="predicted"/>
<protein>
    <recommendedName>
        <fullName evidence="4">Chromosome partitioning protein</fullName>
    </recommendedName>
</protein>
<dbReference type="RefSeq" id="WP_190850798.1">
    <property type="nucleotide sequence ID" value="NZ_AP023440.1"/>
</dbReference>
<feature type="region of interest" description="Disordered" evidence="1">
    <location>
        <begin position="244"/>
        <end position="276"/>
    </location>
</feature>
<dbReference type="InterPro" id="IPR027417">
    <property type="entry name" value="P-loop_NTPase"/>
</dbReference>
<dbReference type="KEGG" id="sgm:GCM10017557_34090"/>
<gene>
    <name evidence="2" type="ORF">GCM10017557_34090</name>
</gene>